<evidence type="ECO:0000313" key="4">
    <source>
        <dbReference type="EMBL" id="TLD98343.1"/>
    </source>
</evidence>
<evidence type="ECO:0000313" key="5">
    <source>
        <dbReference type="Proteomes" id="UP000029922"/>
    </source>
</evidence>
<reference evidence="3 6" key="2">
    <citation type="submission" date="2018-06" db="EMBL/GenBank/DDBJ databases">
        <authorList>
            <consortium name="Pathogen Informatics"/>
            <person name="Doyle S."/>
        </authorList>
    </citation>
    <scope>NUCLEOTIDE SEQUENCE [LARGE SCALE GENOMIC DNA]</scope>
    <source>
        <strain evidence="3 6">NCTC12714</strain>
    </source>
</reference>
<dbReference type="OrthoDB" id="5324495at2"/>
<evidence type="ECO:0000313" key="6">
    <source>
        <dbReference type="Proteomes" id="UP000255139"/>
    </source>
</evidence>
<organism evidence="3 6">
    <name type="scientific">Helicobacter muridarum</name>
    <dbReference type="NCBI Taxonomy" id="216"/>
    <lineage>
        <taxon>Bacteria</taxon>
        <taxon>Pseudomonadati</taxon>
        <taxon>Campylobacterota</taxon>
        <taxon>Epsilonproteobacteria</taxon>
        <taxon>Campylobacterales</taxon>
        <taxon>Helicobacteraceae</taxon>
        <taxon>Helicobacter</taxon>
    </lineage>
</organism>
<name>A0A377PW58_9HELI</name>
<keyword evidence="1" id="KW-1133">Transmembrane helix</keyword>
<dbReference type="InterPro" id="IPR019223">
    <property type="entry name" value="DUF2147"/>
</dbReference>
<dbReference type="Pfam" id="PF09917">
    <property type="entry name" value="DUF2147"/>
    <property type="match status" value="1"/>
</dbReference>
<evidence type="ECO:0000313" key="3">
    <source>
        <dbReference type="EMBL" id="STQ86491.1"/>
    </source>
</evidence>
<feature type="domain" description="DUF2147" evidence="2">
    <location>
        <begin position="51"/>
        <end position="163"/>
    </location>
</feature>
<dbReference type="RefSeq" id="WP_052089736.1">
    <property type="nucleotide sequence ID" value="NZ_FZML01000056.1"/>
</dbReference>
<feature type="transmembrane region" description="Helical" evidence="1">
    <location>
        <begin position="6"/>
        <end position="24"/>
    </location>
</feature>
<feature type="transmembrane region" description="Helical" evidence="1">
    <location>
        <begin position="31"/>
        <end position="54"/>
    </location>
</feature>
<reference evidence="4 5" key="1">
    <citation type="journal article" date="2014" name="Genome Announc.">
        <title>Draft genome sequences of eight enterohepatic helicobacter species isolated from both laboratory and wild rodents.</title>
        <authorList>
            <person name="Sheh A."/>
            <person name="Shen Z."/>
            <person name="Fox J.G."/>
        </authorList>
    </citation>
    <scope>NUCLEOTIDE SEQUENCE [LARGE SCALE GENOMIC DNA]</scope>
    <source>
        <strain evidence="4 5">ST1</strain>
    </source>
</reference>
<proteinExistence type="predicted"/>
<dbReference type="Proteomes" id="UP000029922">
    <property type="component" value="Unassembled WGS sequence"/>
</dbReference>
<evidence type="ECO:0000259" key="2">
    <source>
        <dbReference type="Pfam" id="PF09917"/>
    </source>
</evidence>
<dbReference type="EMBL" id="JRPD02000033">
    <property type="protein sequence ID" value="TLD98343.1"/>
    <property type="molecule type" value="Genomic_DNA"/>
</dbReference>
<keyword evidence="6" id="KW-1185">Reference proteome</keyword>
<accession>A0A377PW58</accession>
<dbReference type="Proteomes" id="UP000255139">
    <property type="component" value="Unassembled WGS sequence"/>
</dbReference>
<dbReference type="EMBL" id="UGJE01000002">
    <property type="protein sequence ID" value="STQ86491.1"/>
    <property type="molecule type" value="Genomic_DNA"/>
</dbReference>
<keyword evidence="1" id="KW-0472">Membrane</keyword>
<sequence>MFISACGARCIVLLYISATGLYICRNIRKVFICILIFVVYNSISFGKSLAGLYLTHKDTLGGQSIVEIFEYKNKYYIYGVKNLESDSTFFNCSNKPENSRNVVGAVFGYDYVENSKGELVNGTIHNLYNCKTYYGKIIPKKNGNIEFVGSLDSHYWFSRAYEWKPLPPNQVEEYNNYRQPMDKLIEFIKQSGITNNF</sequence>
<evidence type="ECO:0000256" key="1">
    <source>
        <dbReference type="SAM" id="Phobius"/>
    </source>
</evidence>
<keyword evidence="1" id="KW-0812">Transmembrane</keyword>
<dbReference type="AlphaFoldDB" id="A0A377PW58"/>
<dbReference type="Gene3D" id="2.40.128.520">
    <property type="match status" value="1"/>
</dbReference>
<protein>
    <submittedName>
        <fullName evidence="4">DUF2147 domain-containing protein</fullName>
    </submittedName>
</protein>
<gene>
    <name evidence="4" type="ORF">LS73_009075</name>
    <name evidence="3" type="ORF">NCTC12714_01298</name>
</gene>